<dbReference type="PANTHER" id="PTHR30399:SF1">
    <property type="entry name" value="UTP PYROPHOSPHATASE"/>
    <property type="match status" value="1"/>
</dbReference>
<sequence length="240" mass="27651">MIDWLRNEMIEPEIELNGRTVPIVLKRHNRARRLTLRLAADGKSVNITLPHWARSRDAIAFAHARRDWLAAQSAKIPERRTPEPGSTIRYRGRELRIAWSEGASRRPRREQDQVVLGGPLDALERRLARWMEREALSLFELDTHEYCAAASLDPVPVALSRAQRRWGSCSDKKRIRLNWRLVQAPDFVRRSVVAHEVAHLVHFDHSPAFHALLNDIYEGDIAKADAWLKAHGRKLYASFG</sequence>
<dbReference type="InterPro" id="IPR002725">
    <property type="entry name" value="YgjP-like_metallopeptidase"/>
</dbReference>
<proteinExistence type="predicted"/>
<accession>A0A562UMK6</accession>
<keyword evidence="3" id="KW-1185">Reference proteome</keyword>
<dbReference type="OrthoDB" id="9795402at2"/>
<reference evidence="2 3" key="1">
    <citation type="submission" date="2019-07" db="EMBL/GenBank/DDBJ databases">
        <title>Genomic Encyclopedia of Archaeal and Bacterial Type Strains, Phase II (KMG-II): from individual species to whole genera.</title>
        <authorList>
            <person name="Goeker M."/>
        </authorList>
    </citation>
    <scope>NUCLEOTIDE SEQUENCE [LARGE SCALE GENOMIC DNA]</scope>
    <source>
        <strain evidence="2 3">ATCC BAA-2084</strain>
    </source>
</reference>
<dbReference type="RefSeq" id="WP_067598268.1">
    <property type="nucleotide sequence ID" value="NZ_CP015963.1"/>
</dbReference>
<organism evidence="2 3">
    <name type="scientific">Altererythrobacter ishigakiensis</name>
    <dbReference type="NCBI Taxonomy" id="476157"/>
    <lineage>
        <taxon>Bacteria</taxon>
        <taxon>Pseudomonadati</taxon>
        <taxon>Pseudomonadota</taxon>
        <taxon>Alphaproteobacteria</taxon>
        <taxon>Sphingomonadales</taxon>
        <taxon>Erythrobacteraceae</taxon>
        <taxon>Altererythrobacter</taxon>
    </lineage>
</organism>
<name>A0A562UMK6_9SPHN</name>
<dbReference type="STRING" id="476157.GCA_001663155_01056"/>
<feature type="domain" description="YgjP-like metallopeptidase" evidence="1">
    <location>
        <begin position="34"/>
        <end position="231"/>
    </location>
</feature>
<protein>
    <recommendedName>
        <fullName evidence="1">YgjP-like metallopeptidase domain-containing protein</fullName>
    </recommendedName>
</protein>
<evidence type="ECO:0000259" key="1">
    <source>
        <dbReference type="Pfam" id="PF01863"/>
    </source>
</evidence>
<dbReference type="CDD" id="cd07344">
    <property type="entry name" value="M48_yhfN_like"/>
    <property type="match status" value="1"/>
</dbReference>
<evidence type="ECO:0000313" key="2">
    <source>
        <dbReference type="EMBL" id="TWJ06842.1"/>
    </source>
</evidence>
<gene>
    <name evidence="2" type="ORF">JN10_2380</name>
</gene>
<dbReference type="Proteomes" id="UP000320547">
    <property type="component" value="Unassembled WGS sequence"/>
</dbReference>
<dbReference type="AlphaFoldDB" id="A0A562UMK6"/>
<dbReference type="EMBL" id="VLLK01000002">
    <property type="protein sequence ID" value="TWJ06842.1"/>
    <property type="molecule type" value="Genomic_DNA"/>
</dbReference>
<dbReference type="InterPro" id="IPR053136">
    <property type="entry name" value="UTP_pyrophosphatase-like"/>
</dbReference>
<dbReference type="Gene3D" id="3.30.2010.10">
    <property type="entry name" value="Metalloproteases ('zincins'), catalytic domain"/>
    <property type="match status" value="1"/>
</dbReference>
<dbReference type="Pfam" id="PF01863">
    <property type="entry name" value="YgjP-like"/>
    <property type="match status" value="1"/>
</dbReference>
<dbReference type="PANTHER" id="PTHR30399">
    <property type="entry name" value="UNCHARACTERIZED PROTEIN YGJP"/>
    <property type="match status" value="1"/>
</dbReference>
<evidence type="ECO:0000313" key="3">
    <source>
        <dbReference type="Proteomes" id="UP000320547"/>
    </source>
</evidence>
<comment type="caution">
    <text evidence="2">The sequence shown here is derived from an EMBL/GenBank/DDBJ whole genome shotgun (WGS) entry which is preliminary data.</text>
</comment>